<dbReference type="GO" id="GO:0009897">
    <property type="term" value="C:external side of plasma membrane"/>
    <property type="evidence" value="ECO:0007669"/>
    <property type="project" value="TreeGrafter"/>
</dbReference>
<evidence type="ECO:0000313" key="7">
    <source>
        <dbReference type="Proteomes" id="UP000034805"/>
    </source>
</evidence>
<evidence type="ECO:0000313" key="6">
    <source>
        <dbReference type="EMBL" id="KPP63871.1"/>
    </source>
</evidence>
<dbReference type="GO" id="GO:0032217">
    <property type="term" value="F:riboflavin transmembrane transporter activity"/>
    <property type="evidence" value="ECO:0007669"/>
    <property type="project" value="TreeGrafter"/>
</dbReference>
<dbReference type="AlphaFoldDB" id="A0A0P7U0S1"/>
<comment type="similarity">
    <text evidence="1">Belongs to the folate receptor family.</text>
</comment>
<feature type="chain" id="PRO_5006143133" evidence="4">
    <location>
        <begin position="26"/>
        <end position="289"/>
    </location>
</feature>
<keyword evidence="3" id="KW-1015">Disulfide bond</keyword>
<dbReference type="PANTHER" id="PTHR10517">
    <property type="entry name" value="FOLATE RECEPTOR"/>
    <property type="match status" value="1"/>
</dbReference>
<dbReference type="Proteomes" id="UP000034805">
    <property type="component" value="Unassembled WGS sequence"/>
</dbReference>
<proteinExistence type="inferred from homology"/>
<dbReference type="PANTHER" id="PTHR10517:SF25">
    <property type="entry name" value="RETBINDIN ISOFORM X1"/>
    <property type="match status" value="1"/>
</dbReference>
<evidence type="ECO:0000259" key="5">
    <source>
        <dbReference type="Pfam" id="PF03024"/>
    </source>
</evidence>
<name>A0A0P7U0S1_SCLFO</name>
<feature type="domain" description="Folate receptor-like" evidence="5">
    <location>
        <begin position="29"/>
        <end position="210"/>
    </location>
</feature>
<dbReference type="Pfam" id="PF03024">
    <property type="entry name" value="Folate_rec"/>
    <property type="match status" value="1"/>
</dbReference>
<dbReference type="GO" id="GO:0038023">
    <property type="term" value="F:signaling receptor activity"/>
    <property type="evidence" value="ECO:0007669"/>
    <property type="project" value="TreeGrafter"/>
</dbReference>
<sequence length="289" mass="32025">MPATYKPSPLIFAYFSALIIGCAWGQRGACPRDGKHKATPSPEPQLTECRLYADSKNACCTVDDVQDLVAPSVPGVESGFWDRCGALSPPLHLSLLPPIRCEGFLKRVACFQRCSPDAVHWTSPRHSTTAQAVPLCHSFCREWYEACKTDLTCARNWMIDWKGRNCTGNCVPYRQMYQHERDLCESLWGDHFVTMVDEEGDQWKGRTCGCLTLSPSDREVVAAHQAQEQDLELDTTKAGLPQYRDPHDAQRQIEAALLVAHNRMAPDNMAMDTQPAACADGTDGSGSGF</sequence>
<evidence type="ECO:0000256" key="2">
    <source>
        <dbReference type="ARBA" id="ARBA00022729"/>
    </source>
</evidence>
<feature type="signal peptide" evidence="4">
    <location>
        <begin position="1"/>
        <end position="25"/>
    </location>
</feature>
<dbReference type="InterPro" id="IPR018143">
    <property type="entry name" value="Folate_rcpt-like"/>
</dbReference>
<dbReference type="InterPro" id="IPR004269">
    <property type="entry name" value="Folate_rcpt"/>
</dbReference>
<evidence type="ECO:0000256" key="3">
    <source>
        <dbReference type="ARBA" id="ARBA00023157"/>
    </source>
</evidence>
<gene>
    <name evidence="6" type="ORF">Z043_117833</name>
</gene>
<keyword evidence="2 4" id="KW-0732">Signal</keyword>
<accession>A0A0P7U0S1</accession>
<dbReference type="PROSITE" id="PS51257">
    <property type="entry name" value="PROKAR_LIPOPROTEIN"/>
    <property type="match status" value="1"/>
</dbReference>
<organism evidence="6 7">
    <name type="scientific">Scleropages formosus</name>
    <name type="common">Asian bonytongue</name>
    <name type="synonym">Osteoglossum formosum</name>
    <dbReference type="NCBI Taxonomy" id="113540"/>
    <lineage>
        <taxon>Eukaryota</taxon>
        <taxon>Metazoa</taxon>
        <taxon>Chordata</taxon>
        <taxon>Craniata</taxon>
        <taxon>Vertebrata</taxon>
        <taxon>Euteleostomi</taxon>
        <taxon>Actinopterygii</taxon>
        <taxon>Neopterygii</taxon>
        <taxon>Teleostei</taxon>
        <taxon>Osteoglossocephala</taxon>
        <taxon>Osteoglossomorpha</taxon>
        <taxon>Osteoglossiformes</taxon>
        <taxon>Osteoglossidae</taxon>
        <taxon>Scleropages</taxon>
    </lineage>
</organism>
<evidence type="ECO:0000256" key="4">
    <source>
        <dbReference type="SAM" id="SignalP"/>
    </source>
</evidence>
<comment type="caution">
    <text evidence="6">The sequence shown here is derived from an EMBL/GenBank/DDBJ whole genome shotgun (WGS) entry which is preliminary data.</text>
</comment>
<reference evidence="6 7" key="1">
    <citation type="submission" date="2015-08" db="EMBL/GenBank/DDBJ databases">
        <title>The genome of the Asian arowana (Scleropages formosus).</title>
        <authorList>
            <person name="Tan M.H."/>
            <person name="Gan H.M."/>
            <person name="Croft L.J."/>
            <person name="Austin C.M."/>
        </authorList>
    </citation>
    <scope>NUCLEOTIDE SEQUENCE [LARGE SCALE GENOMIC DNA]</scope>
    <source>
        <strain evidence="6">Aro1</strain>
    </source>
</reference>
<dbReference type="GO" id="GO:1902444">
    <property type="term" value="F:riboflavin binding"/>
    <property type="evidence" value="ECO:0007669"/>
    <property type="project" value="TreeGrafter"/>
</dbReference>
<evidence type="ECO:0000256" key="1">
    <source>
        <dbReference type="ARBA" id="ARBA00007932"/>
    </source>
</evidence>
<protein>
    <submittedName>
        <fullName evidence="6">Retbindin-like</fullName>
    </submittedName>
</protein>
<dbReference type="EMBL" id="JARO02007507">
    <property type="protein sequence ID" value="KPP63871.1"/>
    <property type="molecule type" value="Genomic_DNA"/>
</dbReference>